<feature type="compositionally biased region" description="Polar residues" evidence="6">
    <location>
        <begin position="748"/>
        <end position="766"/>
    </location>
</feature>
<feature type="domain" description="Homeobox" evidence="7">
    <location>
        <begin position="60"/>
        <end position="114"/>
    </location>
</feature>
<comment type="subcellular location">
    <subcellularLocation>
        <location evidence="4 5">Nucleus</location>
    </subcellularLocation>
</comment>
<keyword evidence="3 4" id="KW-0539">Nucleus</keyword>
<dbReference type="GeneID" id="89928332"/>
<dbReference type="Proteomes" id="UP001337655">
    <property type="component" value="Unassembled WGS sequence"/>
</dbReference>
<feature type="region of interest" description="Disordered" evidence="6">
    <location>
        <begin position="302"/>
        <end position="357"/>
    </location>
</feature>
<feature type="region of interest" description="Disordered" evidence="6">
    <location>
        <begin position="579"/>
        <end position="605"/>
    </location>
</feature>
<dbReference type="Gene3D" id="1.10.10.60">
    <property type="entry name" value="Homeodomain-like"/>
    <property type="match status" value="1"/>
</dbReference>
<comment type="caution">
    <text evidence="8">The sequence shown here is derived from an EMBL/GenBank/DDBJ whole genome shotgun (WGS) entry which is preliminary data.</text>
</comment>
<evidence type="ECO:0000256" key="3">
    <source>
        <dbReference type="ARBA" id="ARBA00023242"/>
    </source>
</evidence>
<dbReference type="GO" id="GO:0003677">
    <property type="term" value="F:DNA binding"/>
    <property type="evidence" value="ECO:0007669"/>
    <property type="project" value="UniProtKB-UniRule"/>
</dbReference>
<evidence type="ECO:0000256" key="4">
    <source>
        <dbReference type="PROSITE-ProRule" id="PRU00108"/>
    </source>
</evidence>
<dbReference type="InterPro" id="IPR017970">
    <property type="entry name" value="Homeobox_CS"/>
</dbReference>
<feature type="compositionally biased region" description="Polar residues" evidence="6">
    <location>
        <begin position="335"/>
        <end position="355"/>
    </location>
</feature>
<feature type="compositionally biased region" description="Polar residues" evidence="6">
    <location>
        <begin position="823"/>
        <end position="839"/>
    </location>
</feature>
<feature type="compositionally biased region" description="Polar residues" evidence="6">
    <location>
        <begin position="585"/>
        <end position="597"/>
    </location>
</feature>
<feature type="region of interest" description="Disordered" evidence="6">
    <location>
        <begin position="645"/>
        <end position="682"/>
    </location>
</feature>
<feature type="compositionally biased region" description="Polar residues" evidence="6">
    <location>
        <begin position="793"/>
        <end position="805"/>
    </location>
</feature>
<keyword evidence="2 4" id="KW-0371">Homeobox</keyword>
<dbReference type="RefSeq" id="XP_064658034.1">
    <property type="nucleotide sequence ID" value="XM_064804233.1"/>
</dbReference>
<evidence type="ECO:0000256" key="1">
    <source>
        <dbReference type="ARBA" id="ARBA00023125"/>
    </source>
</evidence>
<dbReference type="SMART" id="SM00389">
    <property type="entry name" value="HOX"/>
    <property type="match status" value="1"/>
</dbReference>
<gene>
    <name evidence="8" type="ORF">LTR77_006994</name>
</gene>
<dbReference type="InterPro" id="IPR001356">
    <property type="entry name" value="HD"/>
</dbReference>
<dbReference type="PROSITE" id="PS50071">
    <property type="entry name" value="HOMEOBOX_2"/>
    <property type="match status" value="1"/>
</dbReference>
<feature type="region of interest" description="Disordered" evidence="6">
    <location>
        <begin position="158"/>
        <end position="178"/>
    </location>
</feature>
<dbReference type="CDD" id="cd00086">
    <property type="entry name" value="homeodomain"/>
    <property type="match status" value="1"/>
</dbReference>
<feature type="compositionally biased region" description="Low complexity" evidence="6">
    <location>
        <begin position="731"/>
        <end position="747"/>
    </location>
</feature>
<name>A0AAV9P6T4_9PEZI</name>
<feature type="compositionally biased region" description="Basic and acidic residues" evidence="6">
    <location>
        <begin position="807"/>
        <end position="822"/>
    </location>
</feature>
<protein>
    <recommendedName>
        <fullName evidence="7">Homeobox domain-containing protein</fullName>
    </recommendedName>
</protein>
<dbReference type="InterPro" id="IPR009057">
    <property type="entry name" value="Homeodomain-like_sf"/>
</dbReference>
<feature type="compositionally biased region" description="Low complexity" evidence="6">
    <location>
        <begin position="311"/>
        <end position="334"/>
    </location>
</feature>
<evidence type="ECO:0000259" key="7">
    <source>
        <dbReference type="PROSITE" id="PS50071"/>
    </source>
</evidence>
<feature type="region of interest" description="Disordered" evidence="6">
    <location>
        <begin position="731"/>
        <end position="839"/>
    </location>
</feature>
<dbReference type="GO" id="GO:0005634">
    <property type="term" value="C:nucleus"/>
    <property type="evidence" value="ECO:0007669"/>
    <property type="project" value="UniProtKB-SubCell"/>
</dbReference>
<dbReference type="AlphaFoldDB" id="A0AAV9P6T4"/>
<evidence type="ECO:0000256" key="6">
    <source>
        <dbReference type="SAM" id="MobiDB-lite"/>
    </source>
</evidence>
<dbReference type="Pfam" id="PF00046">
    <property type="entry name" value="Homeodomain"/>
    <property type="match status" value="1"/>
</dbReference>
<evidence type="ECO:0000256" key="5">
    <source>
        <dbReference type="RuleBase" id="RU000682"/>
    </source>
</evidence>
<feature type="compositionally biased region" description="Polar residues" evidence="6">
    <location>
        <begin position="158"/>
        <end position="172"/>
    </location>
</feature>
<dbReference type="PROSITE" id="PS00027">
    <property type="entry name" value="HOMEOBOX_1"/>
    <property type="match status" value="1"/>
</dbReference>
<evidence type="ECO:0000313" key="8">
    <source>
        <dbReference type="EMBL" id="KAK5168424.1"/>
    </source>
</evidence>
<reference evidence="8 9" key="1">
    <citation type="submission" date="2023-08" db="EMBL/GenBank/DDBJ databases">
        <title>Black Yeasts Isolated from many extreme environments.</title>
        <authorList>
            <person name="Coleine C."/>
            <person name="Stajich J.E."/>
            <person name="Selbmann L."/>
        </authorList>
    </citation>
    <scope>NUCLEOTIDE SEQUENCE [LARGE SCALE GENOMIC DNA]</scope>
    <source>
        <strain evidence="8 9">CCFEE 5935</strain>
    </source>
</reference>
<proteinExistence type="predicted"/>
<evidence type="ECO:0000256" key="2">
    <source>
        <dbReference type="ARBA" id="ARBA00023155"/>
    </source>
</evidence>
<sequence length="839" mass="91424">MDYPAGGFADVAEGMGHYNAHRGQLQPQQYPQSTPSTAADKNATAFYHQTLPNPGSCDIKPRLNKEQHDYLENHYQQVAKPLTSVKKEIANHLNVSLDKINNWFQNRRAKTKQDLKKQQGARNIAQAYQSAQYNSEPKSSPYQPSGQYATMMQQLGDNAQPSNRLGISHVQQPQPPTDPELMHLIANSELMPQAMNEYVGQYQQLPADFYDSTQDLNRRTLTQENFNDMTRNGGMMNGQGQFENLQAGFSGDHDLMSQVFGEMSQNDFKQDVAFPYQVGAPLSSIDSSVPSIVSDQSYSMSMNGSAGGGDASVAGSDWTDSRSSSLSMLQQDSMANMSTSHSQMPRSSSQWQPGQSVPVDVGKQYEEFRQAAQGRLRENQTFEQPLAFPSDGAYARRDSQASMLAHSMNNVNIQTPQPNQGGVFKAPAPPANIAARRQRPKPANLGIAALRSASYSGAGQPGSPSQGLPVNHLGQDQHIRRIRSAAVMNGGVAHGRIMKSTPGSAQRSPVNWNFAQSMVSPHLAQNMSQGNLAPPTPMSPYDLTQQEQMLYNNQNNIQSNTYAAPQPSISETDFDLNFGEMPYQPSASVPAQNATSPPHTPSFYDQHFQSRRVGSHVITENTPPQSAPAGQSCFPSNIWAKASQPMHQQMSYQPASTAQPAQSYAVQQPQQPAHNLTADQQTQGPTVTFARGRQSNVTTGPPPGVPLQFANGVPTLTAEGTVKMSFPPQAQLMQQQSQQMSTPPQQQYSFVASSSGSPNVQVTAAQPRNDFSFHEYSPPESLKRASVPRRPTDTTPKNYTFTNHGPTDFEGKRAKKTSDGREGTNSCSPASSSGTACTA</sequence>
<feature type="DNA-binding region" description="Homeobox" evidence="4">
    <location>
        <begin position="62"/>
        <end position="115"/>
    </location>
</feature>
<evidence type="ECO:0000313" key="9">
    <source>
        <dbReference type="Proteomes" id="UP001337655"/>
    </source>
</evidence>
<dbReference type="GO" id="GO:0000981">
    <property type="term" value="F:DNA-binding transcription factor activity, RNA polymerase II-specific"/>
    <property type="evidence" value="ECO:0007669"/>
    <property type="project" value="InterPro"/>
</dbReference>
<keyword evidence="1 4" id="KW-0238">DNA-binding</keyword>
<dbReference type="SUPFAM" id="SSF46689">
    <property type="entry name" value="Homeodomain-like"/>
    <property type="match status" value="1"/>
</dbReference>
<organism evidence="8 9">
    <name type="scientific">Saxophila tyrrhenica</name>
    <dbReference type="NCBI Taxonomy" id="1690608"/>
    <lineage>
        <taxon>Eukaryota</taxon>
        <taxon>Fungi</taxon>
        <taxon>Dikarya</taxon>
        <taxon>Ascomycota</taxon>
        <taxon>Pezizomycotina</taxon>
        <taxon>Dothideomycetes</taxon>
        <taxon>Dothideomycetidae</taxon>
        <taxon>Mycosphaerellales</taxon>
        <taxon>Extremaceae</taxon>
        <taxon>Saxophila</taxon>
    </lineage>
</organism>
<dbReference type="EMBL" id="JAVRRT010000010">
    <property type="protein sequence ID" value="KAK5168424.1"/>
    <property type="molecule type" value="Genomic_DNA"/>
</dbReference>
<keyword evidence="9" id="KW-1185">Reference proteome</keyword>
<accession>A0AAV9P6T4</accession>